<dbReference type="EMBL" id="SPKJ01000014">
    <property type="protein sequence ID" value="MYZ47425.1"/>
    <property type="molecule type" value="Genomic_DNA"/>
</dbReference>
<dbReference type="PANTHER" id="PTHR23063">
    <property type="entry name" value="PHOSPHOLIPID ACYLTRANSFERASE"/>
    <property type="match status" value="1"/>
</dbReference>
<evidence type="ECO:0000256" key="3">
    <source>
        <dbReference type="ARBA" id="ARBA00022692"/>
    </source>
</evidence>
<evidence type="ECO:0000256" key="5">
    <source>
        <dbReference type="ARBA" id="ARBA00023098"/>
    </source>
</evidence>
<dbReference type="OrthoDB" id="9806880at2"/>
<name>A0A964T393_9HYPH</name>
<accession>A0A964T393</accession>
<organism evidence="10 11">
    <name type="scientific">Propylenella binzhouense</name>
    <dbReference type="NCBI Taxonomy" id="2555902"/>
    <lineage>
        <taxon>Bacteria</taxon>
        <taxon>Pseudomonadati</taxon>
        <taxon>Pseudomonadota</taxon>
        <taxon>Alphaproteobacteria</taxon>
        <taxon>Hyphomicrobiales</taxon>
        <taxon>Propylenellaceae</taxon>
        <taxon>Propylenella</taxon>
    </lineage>
</organism>
<dbReference type="Pfam" id="PF01553">
    <property type="entry name" value="Acyltransferase"/>
    <property type="match status" value="1"/>
</dbReference>
<dbReference type="AlphaFoldDB" id="A0A964T393"/>
<reference evidence="10" key="1">
    <citation type="submission" date="2019-03" db="EMBL/GenBank/DDBJ databases">
        <title>Afifella sp. nov., isolated from activated sludge.</title>
        <authorList>
            <person name="Li Q."/>
            <person name="Liu Y."/>
        </authorList>
    </citation>
    <scope>NUCLEOTIDE SEQUENCE</scope>
    <source>
        <strain evidence="10">L72</strain>
    </source>
</reference>
<dbReference type="Proteomes" id="UP000773614">
    <property type="component" value="Unassembled WGS sequence"/>
</dbReference>
<keyword evidence="4 8" id="KW-1133">Transmembrane helix</keyword>
<evidence type="ECO:0000256" key="4">
    <source>
        <dbReference type="ARBA" id="ARBA00022989"/>
    </source>
</evidence>
<evidence type="ECO:0000256" key="2">
    <source>
        <dbReference type="ARBA" id="ARBA00022679"/>
    </source>
</evidence>
<dbReference type="GO" id="GO:0016746">
    <property type="term" value="F:acyltransferase activity"/>
    <property type="evidence" value="ECO:0007669"/>
    <property type="project" value="UniProtKB-KW"/>
</dbReference>
<evidence type="ECO:0000313" key="10">
    <source>
        <dbReference type="EMBL" id="MYZ47425.1"/>
    </source>
</evidence>
<keyword evidence="2" id="KW-0808">Transferase</keyword>
<dbReference type="InterPro" id="IPR002123">
    <property type="entry name" value="Plipid/glycerol_acylTrfase"/>
</dbReference>
<keyword evidence="7 10" id="KW-0012">Acyltransferase</keyword>
<feature type="domain" description="Phospholipid/glycerol acyltransferase" evidence="9">
    <location>
        <begin position="76"/>
        <end position="193"/>
    </location>
</feature>
<dbReference type="GO" id="GO:0006629">
    <property type="term" value="P:lipid metabolic process"/>
    <property type="evidence" value="ECO:0007669"/>
    <property type="project" value="UniProtKB-KW"/>
</dbReference>
<dbReference type="PANTHER" id="PTHR23063:SF52">
    <property type="entry name" value="LYSOPHOSPHATIDYLCHOLINE ACYLTRANSFERASE"/>
    <property type="match status" value="1"/>
</dbReference>
<proteinExistence type="predicted"/>
<evidence type="ECO:0000256" key="1">
    <source>
        <dbReference type="ARBA" id="ARBA00004370"/>
    </source>
</evidence>
<dbReference type="SUPFAM" id="SSF69593">
    <property type="entry name" value="Glycerol-3-phosphate (1)-acyltransferase"/>
    <property type="match status" value="1"/>
</dbReference>
<evidence type="ECO:0000256" key="7">
    <source>
        <dbReference type="ARBA" id="ARBA00023315"/>
    </source>
</evidence>
<evidence type="ECO:0000256" key="8">
    <source>
        <dbReference type="SAM" id="Phobius"/>
    </source>
</evidence>
<comment type="caution">
    <text evidence="10">The sequence shown here is derived from an EMBL/GenBank/DDBJ whole genome shotgun (WGS) entry which is preliminary data.</text>
</comment>
<dbReference type="RefSeq" id="WP_161139772.1">
    <property type="nucleotide sequence ID" value="NZ_SPKJ01000014.1"/>
</dbReference>
<dbReference type="SMART" id="SM00563">
    <property type="entry name" value="PlsC"/>
    <property type="match status" value="1"/>
</dbReference>
<evidence type="ECO:0000256" key="6">
    <source>
        <dbReference type="ARBA" id="ARBA00023136"/>
    </source>
</evidence>
<protein>
    <submittedName>
        <fullName evidence="10">1-acyl-sn-glycerol-3-phosphate acyltransferase</fullName>
    </submittedName>
</protein>
<gene>
    <name evidence="10" type="ORF">E4O86_06835</name>
</gene>
<dbReference type="CDD" id="cd07989">
    <property type="entry name" value="LPLAT_AGPAT-like"/>
    <property type="match status" value="1"/>
</dbReference>
<dbReference type="GO" id="GO:0016020">
    <property type="term" value="C:membrane"/>
    <property type="evidence" value="ECO:0007669"/>
    <property type="project" value="UniProtKB-SubCell"/>
</dbReference>
<evidence type="ECO:0000259" key="9">
    <source>
        <dbReference type="SMART" id="SM00563"/>
    </source>
</evidence>
<feature type="transmembrane region" description="Helical" evidence="8">
    <location>
        <begin position="20"/>
        <end position="53"/>
    </location>
</feature>
<keyword evidence="11" id="KW-1185">Reference proteome</keyword>
<keyword evidence="3 8" id="KW-0812">Transmembrane</keyword>
<keyword evidence="6 8" id="KW-0472">Membrane</keyword>
<evidence type="ECO:0000313" key="11">
    <source>
        <dbReference type="Proteomes" id="UP000773614"/>
    </source>
</evidence>
<sequence>MNDQAPRQGPLEQIRLWGTAVLAGLALAVLVPFHLAGVVIGGRAASAVTVLWHRFVMRLVGIRVHVTGEIARDRPLLLLANHISWLDITVLASVAPVSFVAKKEVAGWGVFGWLAKLQRSVFVDRERRHATGASAEEVAERLSAGDIILLFAEGTSSDGNRVLPFRSALVGAAQRLIEGGGGATVQPVAIAYRSMLGIPLGRQHRPEIAWYGDMDLLPHLSHLLGLGGIDVEIVFAPPRRLRASDDRKRVTAEAGQAVRRVVAGLNAGRRPEDLLAALPKHP</sequence>
<keyword evidence="5" id="KW-0443">Lipid metabolism</keyword>
<comment type="subcellular location">
    <subcellularLocation>
        <location evidence="1">Membrane</location>
    </subcellularLocation>
</comment>